<proteinExistence type="predicted"/>
<comment type="caution">
    <text evidence="2">The sequence shown here is derived from an EMBL/GenBank/DDBJ whole genome shotgun (WGS) entry which is preliminary data.</text>
</comment>
<name>A0A2D6LZZ0_9ARCH</name>
<evidence type="ECO:0008006" key="4">
    <source>
        <dbReference type="Google" id="ProtNLM"/>
    </source>
</evidence>
<organism evidence="2 3">
    <name type="scientific">Candidatus Iainarchaeum sp</name>
    <dbReference type="NCBI Taxonomy" id="3101447"/>
    <lineage>
        <taxon>Archaea</taxon>
        <taxon>Candidatus Iainarchaeota</taxon>
        <taxon>Candidatus Iainarchaeia</taxon>
        <taxon>Candidatus Iainarchaeales</taxon>
        <taxon>Candidatus Iainarchaeaceae</taxon>
        <taxon>Candidatus Iainarchaeum</taxon>
    </lineage>
</organism>
<feature type="transmembrane region" description="Helical" evidence="1">
    <location>
        <begin position="146"/>
        <end position="168"/>
    </location>
</feature>
<sequence length="174" mass="19252">MAITLICISTLAISVDSPGTVYLYDEAKEVSLKIVNQEDSAQDYSIEFDAPTRFELSKTTGTIAGNGRETVSIKLYPRSDLVGQTYKSKLEVNIGNERFVKQLRIVFRGAQEEQAEEPEPEVNGTETDLATSFFTLFALPAITAELLVNLVLMVVSAILLIAFIARFVKRMEGH</sequence>
<dbReference type="Gene3D" id="2.60.40.10">
    <property type="entry name" value="Immunoglobulins"/>
    <property type="match status" value="1"/>
</dbReference>
<keyword evidence="1" id="KW-0812">Transmembrane</keyword>
<keyword evidence="1" id="KW-0472">Membrane</keyword>
<accession>A0A2D6LZZ0</accession>
<keyword evidence="1" id="KW-1133">Transmembrane helix</keyword>
<dbReference type="InterPro" id="IPR013783">
    <property type="entry name" value="Ig-like_fold"/>
</dbReference>
<evidence type="ECO:0000313" key="3">
    <source>
        <dbReference type="Proteomes" id="UP000226592"/>
    </source>
</evidence>
<gene>
    <name evidence="2" type="ORF">CL943_00355</name>
</gene>
<evidence type="ECO:0000256" key="1">
    <source>
        <dbReference type="SAM" id="Phobius"/>
    </source>
</evidence>
<dbReference type="Proteomes" id="UP000226592">
    <property type="component" value="Unassembled WGS sequence"/>
</dbReference>
<dbReference type="EMBL" id="NZBU01000001">
    <property type="protein sequence ID" value="MAG21742.1"/>
    <property type="molecule type" value="Genomic_DNA"/>
</dbReference>
<evidence type="ECO:0000313" key="2">
    <source>
        <dbReference type="EMBL" id="MAG21742.1"/>
    </source>
</evidence>
<reference evidence="3" key="1">
    <citation type="submission" date="2017-09" db="EMBL/GenBank/DDBJ databases">
        <title>The Reconstruction of 2,631 Draft Metagenome-Assembled Genomes from the Global Oceans.</title>
        <authorList>
            <person name="Tully B.J."/>
            <person name="Graham E.D."/>
            <person name="Heidelberg J.F."/>
        </authorList>
    </citation>
    <scope>NUCLEOTIDE SEQUENCE [LARGE SCALE GENOMIC DNA]</scope>
</reference>
<protein>
    <recommendedName>
        <fullName evidence="4">FixG C-terminal immunoglobulin-like domain-containing protein</fullName>
    </recommendedName>
</protein>
<dbReference type="AlphaFoldDB" id="A0A2D6LZZ0"/>